<keyword evidence="3" id="KW-1133">Transmembrane helix</keyword>
<name>A0ABW6KGQ6_9BACI</name>
<feature type="region of interest" description="Disordered" evidence="2">
    <location>
        <begin position="378"/>
        <end position="441"/>
    </location>
</feature>
<comment type="caution">
    <text evidence="5">The sequence shown here is derived from an EMBL/GenBank/DDBJ whole genome shotgun (WGS) entry which is preliminary data.</text>
</comment>
<feature type="domain" description="G5" evidence="4">
    <location>
        <begin position="303"/>
        <end position="376"/>
    </location>
</feature>
<dbReference type="Pfam" id="PF04294">
    <property type="entry name" value="VanW"/>
    <property type="match status" value="1"/>
</dbReference>
<sequence>MRNQQALKLFLVLIISTTYIYSFSHFGAFAYDEMIHSDNKYAEGTMIGQLNVTDKTVQEAGQLLDEQISKWLEETQIDIKYKEVTHPLDLSLIHFDVSNTLAQLKQGQQNSVIVNLESLEDVLYNLSPSINLSNIDIDRLKEQVLLSAKMLQVGDSQFRVENYMIDQSQIETVNIAEAVLELEEVPSDLSQLANTSIEVLPQTQFSLLSYINELGLDDISTTSLGVVATGIYEVILPTNFSIIERHISNELPSYANLGYEAKVNQSKDLDLIFSNPNEFSYTINMKLEDDTFSVTLSGPELLNKYSVIEEDEESFSPKTVVQYSPLLSSTEIKVEKEGVQGLLIKLYRESYDVNGELLKKDLISEDFYPPIHRIEIHALSGNQTTNPNSSGNDGIDNEGNDDSSENENGNSNPDVGDEESDTEGEVNEDDLWGKPNEESKK</sequence>
<dbReference type="InterPro" id="IPR052913">
    <property type="entry name" value="Glycopeptide_resist_protein"/>
</dbReference>
<evidence type="ECO:0000313" key="6">
    <source>
        <dbReference type="Proteomes" id="UP001601059"/>
    </source>
</evidence>
<feature type="compositionally biased region" description="Acidic residues" evidence="2">
    <location>
        <begin position="395"/>
        <end position="405"/>
    </location>
</feature>
<organism evidence="5 6">
    <name type="scientific">Cytobacillus spartinae</name>
    <dbReference type="NCBI Taxonomy" id="3299023"/>
    <lineage>
        <taxon>Bacteria</taxon>
        <taxon>Bacillati</taxon>
        <taxon>Bacillota</taxon>
        <taxon>Bacilli</taxon>
        <taxon>Bacillales</taxon>
        <taxon>Bacillaceae</taxon>
        <taxon>Cytobacillus</taxon>
    </lineage>
</organism>
<dbReference type="Proteomes" id="UP001601059">
    <property type="component" value="Unassembled WGS sequence"/>
</dbReference>
<gene>
    <name evidence="5" type="ORF">ACFYKX_23015</name>
</gene>
<dbReference type="InterPro" id="IPR011098">
    <property type="entry name" value="G5_dom"/>
</dbReference>
<dbReference type="PANTHER" id="PTHR35788:SF1">
    <property type="entry name" value="EXPORTED PROTEIN"/>
    <property type="match status" value="1"/>
</dbReference>
<reference evidence="5 6" key="1">
    <citation type="submission" date="2024-08" db="EMBL/GenBank/DDBJ databases">
        <title>Two novel Cytobacillus novel species.</title>
        <authorList>
            <person name="Liu G."/>
        </authorList>
    </citation>
    <scope>NUCLEOTIDE SEQUENCE [LARGE SCALE GENOMIC DNA]</scope>
    <source>
        <strain evidence="5 6">FJAT-54145</strain>
    </source>
</reference>
<accession>A0ABW6KGQ6</accession>
<evidence type="ECO:0000256" key="1">
    <source>
        <dbReference type="ARBA" id="ARBA00022729"/>
    </source>
</evidence>
<dbReference type="InterPro" id="IPR007391">
    <property type="entry name" value="Vancomycin_resist_VanW"/>
</dbReference>
<proteinExistence type="predicted"/>
<keyword evidence="6" id="KW-1185">Reference proteome</keyword>
<dbReference type="EMBL" id="JBIACK010000016">
    <property type="protein sequence ID" value="MFE8703438.1"/>
    <property type="molecule type" value="Genomic_DNA"/>
</dbReference>
<dbReference type="SMART" id="SM01208">
    <property type="entry name" value="G5"/>
    <property type="match status" value="1"/>
</dbReference>
<evidence type="ECO:0000259" key="4">
    <source>
        <dbReference type="SMART" id="SM01208"/>
    </source>
</evidence>
<protein>
    <submittedName>
        <fullName evidence="5">VanW family protein</fullName>
    </submittedName>
</protein>
<evidence type="ECO:0000256" key="2">
    <source>
        <dbReference type="SAM" id="MobiDB-lite"/>
    </source>
</evidence>
<keyword evidence="3" id="KW-0812">Transmembrane</keyword>
<evidence type="ECO:0000256" key="3">
    <source>
        <dbReference type="SAM" id="Phobius"/>
    </source>
</evidence>
<dbReference type="PANTHER" id="PTHR35788">
    <property type="entry name" value="EXPORTED PROTEIN-RELATED"/>
    <property type="match status" value="1"/>
</dbReference>
<feature type="compositionally biased region" description="Acidic residues" evidence="2">
    <location>
        <begin position="415"/>
        <end position="430"/>
    </location>
</feature>
<feature type="transmembrane region" description="Helical" evidence="3">
    <location>
        <begin position="9"/>
        <end position="31"/>
    </location>
</feature>
<keyword evidence="3" id="KW-0472">Membrane</keyword>
<dbReference type="RefSeq" id="WP_389363977.1">
    <property type="nucleotide sequence ID" value="NZ_JBIACK010000016.1"/>
</dbReference>
<feature type="compositionally biased region" description="Basic and acidic residues" evidence="2">
    <location>
        <begin position="431"/>
        <end position="441"/>
    </location>
</feature>
<evidence type="ECO:0000313" key="5">
    <source>
        <dbReference type="EMBL" id="MFE8703438.1"/>
    </source>
</evidence>
<keyword evidence="1" id="KW-0732">Signal</keyword>